<sequence length="118" mass="13050">MTATSRRNSLKLGCGTQEDVPAETPIKKCTTLPTFDEASDANSVRGAQSDESDVVVDDRLLQDSITGLRALDTQDHLMCAQIDLHSRKSKLQSGMLSGRIQKPPEDIKRHAAYYLYVK</sequence>
<organism evidence="1 2">
    <name type="scientific">Geranomyces variabilis</name>
    <dbReference type="NCBI Taxonomy" id="109894"/>
    <lineage>
        <taxon>Eukaryota</taxon>
        <taxon>Fungi</taxon>
        <taxon>Fungi incertae sedis</taxon>
        <taxon>Chytridiomycota</taxon>
        <taxon>Chytridiomycota incertae sedis</taxon>
        <taxon>Chytridiomycetes</taxon>
        <taxon>Spizellomycetales</taxon>
        <taxon>Powellomycetaceae</taxon>
        <taxon>Geranomyces</taxon>
    </lineage>
</organism>
<accession>A0AAD5TN88</accession>
<dbReference type="Proteomes" id="UP001212152">
    <property type="component" value="Unassembled WGS sequence"/>
</dbReference>
<name>A0AAD5TN88_9FUNG</name>
<reference evidence="1" key="1">
    <citation type="submission" date="2020-05" db="EMBL/GenBank/DDBJ databases">
        <title>Phylogenomic resolution of chytrid fungi.</title>
        <authorList>
            <person name="Stajich J.E."/>
            <person name="Amses K."/>
            <person name="Simmons R."/>
            <person name="Seto K."/>
            <person name="Myers J."/>
            <person name="Bonds A."/>
            <person name="Quandt C.A."/>
            <person name="Barry K."/>
            <person name="Liu P."/>
            <person name="Grigoriev I."/>
            <person name="Longcore J.E."/>
            <person name="James T.Y."/>
        </authorList>
    </citation>
    <scope>NUCLEOTIDE SEQUENCE</scope>
    <source>
        <strain evidence="1">JEL0379</strain>
    </source>
</reference>
<evidence type="ECO:0000313" key="1">
    <source>
        <dbReference type="EMBL" id="KAJ3181722.1"/>
    </source>
</evidence>
<protein>
    <submittedName>
        <fullName evidence="1">Uncharacterized protein</fullName>
    </submittedName>
</protein>
<dbReference type="AlphaFoldDB" id="A0AAD5TN88"/>
<gene>
    <name evidence="1" type="ORF">HDU87_000740</name>
</gene>
<keyword evidence="2" id="KW-1185">Reference proteome</keyword>
<evidence type="ECO:0000313" key="2">
    <source>
        <dbReference type="Proteomes" id="UP001212152"/>
    </source>
</evidence>
<dbReference type="EMBL" id="JADGJQ010000011">
    <property type="protein sequence ID" value="KAJ3181722.1"/>
    <property type="molecule type" value="Genomic_DNA"/>
</dbReference>
<proteinExistence type="predicted"/>
<comment type="caution">
    <text evidence="1">The sequence shown here is derived from an EMBL/GenBank/DDBJ whole genome shotgun (WGS) entry which is preliminary data.</text>
</comment>